<dbReference type="InterPro" id="IPR000868">
    <property type="entry name" value="Isochorismatase-like_dom"/>
</dbReference>
<comment type="similarity">
    <text evidence="1">Belongs to the isochorismatase family.</text>
</comment>
<keyword evidence="5" id="KW-1185">Reference proteome</keyword>
<dbReference type="Pfam" id="PF00857">
    <property type="entry name" value="Isochorismatase"/>
    <property type="match status" value="1"/>
</dbReference>
<evidence type="ECO:0000259" key="3">
    <source>
        <dbReference type="Pfam" id="PF00857"/>
    </source>
</evidence>
<dbReference type="SUPFAM" id="SSF52499">
    <property type="entry name" value="Isochorismatase-like hydrolases"/>
    <property type="match status" value="1"/>
</dbReference>
<dbReference type="InterPro" id="IPR036380">
    <property type="entry name" value="Isochorismatase-like_sf"/>
</dbReference>
<gene>
    <name evidence="4" type="ORF">HNQ80_003158</name>
</gene>
<evidence type="ECO:0000256" key="2">
    <source>
        <dbReference type="ARBA" id="ARBA00022801"/>
    </source>
</evidence>
<dbReference type="GO" id="GO:0016787">
    <property type="term" value="F:hydrolase activity"/>
    <property type="evidence" value="ECO:0007669"/>
    <property type="project" value="UniProtKB-KW"/>
</dbReference>
<evidence type="ECO:0000256" key="1">
    <source>
        <dbReference type="ARBA" id="ARBA00006336"/>
    </source>
</evidence>
<keyword evidence="2" id="KW-0378">Hydrolase</keyword>
<organism evidence="4 5">
    <name type="scientific">Anaerosolibacter carboniphilus</name>
    <dbReference type="NCBI Taxonomy" id="1417629"/>
    <lineage>
        <taxon>Bacteria</taxon>
        <taxon>Bacillati</taxon>
        <taxon>Bacillota</taxon>
        <taxon>Clostridia</taxon>
        <taxon>Peptostreptococcales</taxon>
        <taxon>Thermotaleaceae</taxon>
        <taxon>Anaerosolibacter</taxon>
    </lineage>
</organism>
<proteinExistence type="inferred from homology"/>
<dbReference type="Gene3D" id="3.40.50.850">
    <property type="entry name" value="Isochorismatase-like"/>
    <property type="match status" value="1"/>
</dbReference>
<comment type="caution">
    <text evidence="4">The sequence shown here is derived from an EMBL/GenBank/DDBJ whole genome shotgun (WGS) entry which is preliminary data.</text>
</comment>
<dbReference type="EMBL" id="JACHEN010000019">
    <property type="protein sequence ID" value="MBB6217053.1"/>
    <property type="molecule type" value="Genomic_DNA"/>
</dbReference>
<name>A0A841KUL8_9FIRM</name>
<feature type="domain" description="Isochorismatase-like" evidence="3">
    <location>
        <begin position="4"/>
        <end position="177"/>
    </location>
</feature>
<dbReference type="CDD" id="cd00431">
    <property type="entry name" value="cysteine_hydrolases"/>
    <property type="match status" value="1"/>
</dbReference>
<dbReference type="AlphaFoldDB" id="A0A841KUL8"/>
<dbReference type="PANTHER" id="PTHR43540:SF6">
    <property type="entry name" value="ISOCHORISMATASE-LIKE DOMAIN-CONTAINING PROTEIN"/>
    <property type="match status" value="1"/>
</dbReference>
<protein>
    <submittedName>
        <fullName evidence="4">Nicotinamidase-related amidase</fullName>
    </submittedName>
</protein>
<sequence>MGWALIIIDMQEDFFEEGGVLSQKRNILTKNINDLSSFCRGKDIPVIWVRQEFHEDLHDAFLIMRKRRIQKTIKGTIGCQILEGLKKEPEDIEVLKKRYSAFFRTELDEILDNMNINKIIIAGINTHACVRMTTIDAYQRDMEIILAVDCINSYDENFHKDSLRYLSGYIAEILDNKDVIHRINQI</sequence>
<evidence type="ECO:0000313" key="5">
    <source>
        <dbReference type="Proteomes" id="UP000579281"/>
    </source>
</evidence>
<dbReference type="RefSeq" id="WP_184311571.1">
    <property type="nucleotide sequence ID" value="NZ_JACHEN010000019.1"/>
</dbReference>
<dbReference type="Proteomes" id="UP000579281">
    <property type="component" value="Unassembled WGS sequence"/>
</dbReference>
<evidence type="ECO:0000313" key="4">
    <source>
        <dbReference type="EMBL" id="MBB6217053.1"/>
    </source>
</evidence>
<dbReference type="InterPro" id="IPR050272">
    <property type="entry name" value="Isochorismatase-like_hydrls"/>
</dbReference>
<accession>A0A841KUL8</accession>
<dbReference type="PANTHER" id="PTHR43540">
    <property type="entry name" value="PEROXYUREIDOACRYLATE/UREIDOACRYLATE AMIDOHYDROLASE-RELATED"/>
    <property type="match status" value="1"/>
</dbReference>
<reference evidence="4 5" key="1">
    <citation type="submission" date="2020-08" db="EMBL/GenBank/DDBJ databases">
        <title>Genomic Encyclopedia of Type Strains, Phase IV (KMG-IV): sequencing the most valuable type-strain genomes for metagenomic binning, comparative biology and taxonomic classification.</title>
        <authorList>
            <person name="Goeker M."/>
        </authorList>
    </citation>
    <scope>NUCLEOTIDE SEQUENCE [LARGE SCALE GENOMIC DNA]</scope>
    <source>
        <strain evidence="4 5">DSM 103526</strain>
    </source>
</reference>